<protein>
    <recommendedName>
        <fullName evidence="3">Flagellin</fullName>
    </recommendedName>
</protein>
<dbReference type="AlphaFoldDB" id="A0A1I7DCM9"/>
<sequence length="287" mass="30634">MNSVGLNNSSVQLFEIQNPNSPAVQQDAEEGLKILRENATGIDFKPVAMGEGTSDSLISEETRNVLAEMTLKYHAAELQFELAPVRAAFTAMNASIAENNGNYSELADHLENFQEGVNSLLANGIEFNPANPFLKDQELLNALVDILPGSTDGEPNDLTGLQTWVLQGEAAENAGLAGVNLLTFDFSEVLEGDDAESVVSVLGEAFANWQGALDQAYNKIGAIRDEKIAGLSQPTESVVSEAAANVEKDMNVDQAREKAQLTQSELAKQVFSLVNATSPSALASFSL</sequence>
<reference evidence="2" key="1">
    <citation type="submission" date="2016-10" db="EMBL/GenBank/DDBJ databases">
        <authorList>
            <person name="Varghese N."/>
            <person name="Submissions S."/>
        </authorList>
    </citation>
    <scope>NUCLEOTIDE SEQUENCE [LARGE SCALE GENOMIC DNA]</scope>
    <source>
        <strain evidence="2">DSM 17465</strain>
    </source>
</reference>
<gene>
    <name evidence="1" type="ORF">SAMN05444141_108158</name>
</gene>
<dbReference type="Proteomes" id="UP000183371">
    <property type="component" value="Unassembled WGS sequence"/>
</dbReference>
<organism evidence="1 2">
    <name type="scientific">Pseudovibrio denitrificans</name>
    <dbReference type="NCBI Taxonomy" id="258256"/>
    <lineage>
        <taxon>Bacteria</taxon>
        <taxon>Pseudomonadati</taxon>
        <taxon>Pseudomonadota</taxon>
        <taxon>Alphaproteobacteria</taxon>
        <taxon>Hyphomicrobiales</taxon>
        <taxon>Stappiaceae</taxon>
        <taxon>Pseudovibrio</taxon>
    </lineage>
</organism>
<name>A0A1I7DCM9_9HYPH</name>
<proteinExistence type="predicted"/>
<accession>A0A1I7DCM9</accession>
<dbReference type="RefSeq" id="WP_054783819.1">
    <property type="nucleotide sequence ID" value="NZ_FPBD01000008.1"/>
</dbReference>
<keyword evidence="2" id="KW-1185">Reference proteome</keyword>
<evidence type="ECO:0008006" key="3">
    <source>
        <dbReference type="Google" id="ProtNLM"/>
    </source>
</evidence>
<dbReference type="EMBL" id="FPBD01000008">
    <property type="protein sequence ID" value="SFU09493.1"/>
    <property type="molecule type" value="Genomic_DNA"/>
</dbReference>
<evidence type="ECO:0000313" key="2">
    <source>
        <dbReference type="Proteomes" id="UP000183371"/>
    </source>
</evidence>
<evidence type="ECO:0000313" key="1">
    <source>
        <dbReference type="EMBL" id="SFU09493.1"/>
    </source>
</evidence>